<name>A0ABS2CPF2_9MICO</name>
<evidence type="ECO:0000313" key="9">
    <source>
        <dbReference type="Proteomes" id="UP001430172"/>
    </source>
</evidence>
<evidence type="ECO:0000256" key="2">
    <source>
        <dbReference type="ARBA" id="ARBA00048267"/>
    </source>
</evidence>
<feature type="active site" evidence="3 4">
    <location>
        <position position="309"/>
    </location>
</feature>
<evidence type="ECO:0000256" key="1">
    <source>
        <dbReference type="ARBA" id="ARBA00022801"/>
    </source>
</evidence>
<dbReference type="PROSITE" id="PS50122">
    <property type="entry name" value="CHEB"/>
    <property type="match status" value="1"/>
</dbReference>
<gene>
    <name evidence="3 8" type="primary">cheB</name>
    <name evidence="8" type="ORF">JQN70_15290</name>
</gene>
<comment type="similarity">
    <text evidence="3">Belongs to the CheB family.</text>
</comment>
<dbReference type="Proteomes" id="UP001430172">
    <property type="component" value="Unassembled WGS sequence"/>
</dbReference>
<dbReference type="InterPro" id="IPR011006">
    <property type="entry name" value="CheY-like_superfamily"/>
</dbReference>
<reference evidence="8" key="1">
    <citation type="submission" date="2021-02" db="EMBL/GenBank/DDBJ databases">
        <title>Phycicoccus sp. MQZ13P-5T, whole genome shotgun sequence.</title>
        <authorList>
            <person name="Tuo L."/>
        </authorList>
    </citation>
    <scope>NUCLEOTIDE SEQUENCE</scope>
    <source>
        <strain evidence="8">MQZ13P-5</strain>
    </source>
</reference>
<comment type="function">
    <text evidence="3">Involved in chemotaxis. Part of a chemotaxis signal transduction system that modulates chemotaxis in response to various stimuli. Catalyzes the demethylation of specific methylglutamate residues introduced into the chemoreceptors (methyl-accepting chemotaxis proteins or MCP) by CheR. Also mediates the irreversible deamidation of specific glutamine residues to glutamic acid.</text>
</comment>
<dbReference type="SUPFAM" id="SSF52738">
    <property type="entry name" value="Methylesterase CheB, C-terminal domain"/>
    <property type="match status" value="1"/>
</dbReference>
<dbReference type="Pfam" id="PF01339">
    <property type="entry name" value="CheB_methylest"/>
    <property type="match status" value="1"/>
</dbReference>
<comment type="domain">
    <text evidence="3">Contains a C-terminal catalytic domain, and an N-terminal region which modulates catalytic activity.</text>
</comment>
<dbReference type="InterPro" id="IPR008248">
    <property type="entry name" value="CheB-like"/>
</dbReference>
<dbReference type="InterPro" id="IPR000673">
    <property type="entry name" value="Sig_transdc_resp-reg_Me-estase"/>
</dbReference>
<dbReference type="EC" id="3.1.1.61" evidence="3"/>
<dbReference type="EMBL" id="JAFDVD010000017">
    <property type="protein sequence ID" value="MBM6401759.1"/>
    <property type="molecule type" value="Genomic_DNA"/>
</dbReference>
<dbReference type="CDD" id="cd17541">
    <property type="entry name" value="REC_CheB-like"/>
    <property type="match status" value="1"/>
</dbReference>
<dbReference type="InterPro" id="IPR001789">
    <property type="entry name" value="Sig_transdc_resp-reg_receiver"/>
</dbReference>
<keyword evidence="3 5" id="KW-0597">Phosphoprotein</keyword>
<keyword evidence="9" id="KW-1185">Reference proteome</keyword>
<comment type="PTM">
    <text evidence="3">Phosphorylated by CheA. Phosphorylation of the N-terminal regulatory domain activates the methylesterase activity.</text>
</comment>
<keyword evidence="8" id="KW-0489">Methyltransferase</keyword>
<protein>
    <recommendedName>
        <fullName evidence="3">Protein-glutamate methylesterase/protein-glutamine glutaminase</fullName>
        <ecNumber evidence="3">3.1.1.61</ecNumber>
        <ecNumber evidence="3">3.5.1.44</ecNumber>
    </recommendedName>
</protein>
<comment type="subcellular location">
    <subcellularLocation>
        <location evidence="3">Cytoplasm</location>
    </subcellularLocation>
</comment>
<keyword evidence="8" id="KW-0808">Transferase</keyword>
<feature type="domain" description="CheB-type methylesterase" evidence="7">
    <location>
        <begin position="169"/>
        <end position="367"/>
    </location>
</feature>
<feature type="active site" evidence="3 4">
    <location>
        <position position="213"/>
    </location>
</feature>
<dbReference type="InterPro" id="IPR035909">
    <property type="entry name" value="CheB_C"/>
</dbReference>
<organism evidence="8 9">
    <name type="scientific">Phycicoccus sonneratiae</name>
    <dbReference type="NCBI Taxonomy" id="2807628"/>
    <lineage>
        <taxon>Bacteria</taxon>
        <taxon>Bacillati</taxon>
        <taxon>Actinomycetota</taxon>
        <taxon>Actinomycetes</taxon>
        <taxon>Micrococcales</taxon>
        <taxon>Intrasporangiaceae</taxon>
        <taxon>Phycicoccus</taxon>
    </lineage>
</organism>
<dbReference type="SUPFAM" id="SSF52172">
    <property type="entry name" value="CheY-like"/>
    <property type="match status" value="1"/>
</dbReference>
<dbReference type="PIRSF" id="PIRSF000876">
    <property type="entry name" value="RR_chemtxs_CheB"/>
    <property type="match status" value="1"/>
</dbReference>
<evidence type="ECO:0000259" key="6">
    <source>
        <dbReference type="PROSITE" id="PS50110"/>
    </source>
</evidence>
<keyword evidence="3" id="KW-0963">Cytoplasm</keyword>
<dbReference type="SMART" id="SM00448">
    <property type="entry name" value="REC"/>
    <property type="match status" value="1"/>
</dbReference>
<dbReference type="NCBIfam" id="NF001965">
    <property type="entry name" value="PRK00742.1"/>
    <property type="match status" value="1"/>
</dbReference>
<evidence type="ECO:0000256" key="4">
    <source>
        <dbReference type="PROSITE-ProRule" id="PRU00050"/>
    </source>
</evidence>
<dbReference type="PANTHER" id="PTHR42872:SF3">
    <property type="entry name" value="PROTEIN-GLUTAMATE METHYLESTERASE_PROTEIN-GLUTAMINE GLUTAMINASE 1"/>
    <property type="match status" value="1"/>
</dbReference>
<dbReference type="GO" id="GO:0008168">
    <property type="term" value="F:methyltransferase activity"/>
    <property type="evidence" value="ECO:0007669"/>
    <property type="project" value="UniProtKB-KW"/>
</dbReference>
<dbReference type="HAMAP" id="MF_00099">
    <property type="entry name" value="CheB_chemtxs"/>
    <property type="match status" value="1"/>
</dbReference>
<comment type="catalytic activity">
    <reaction evidence="2 3">
        <text>[protein]-L-glutamate 5-O-methyl ester + H2O = L-glutamyl-[protein] + methanol + H(+)</text>
        <dbReference type="Rhea" id="RHEA:23236"/>
        <dbReference type="Rhea" id="RHEA-COMP:10208"/>
        <dbReference type="Rhea" id="RHEA-COMP:10311"/>
        <dbReference type="ChEBI" id="CHEBI:15377"/>
        <dbReference type="ChEBI" id="CHEBI:15378"/>
        <dbReference type="ChEBI" id="CHEBI:17790"/>
        <dbReference type="ChEBI" id="CHEBI:29973"/>
        <dbReference type="ChEBI" id="CHEBI:82795"/>
        <dbReference type="EC" id="3.1.1.61"/>
    </reaction>
</comment>
<feature type="active site" evidence="3 4">
    <location>
        <position position="186"/>
    </location>
</feature>
<evidence type="ECO:0000256" key="5">
    <source>
        <dbReference type="PROSITE-ProRule" id="PRU00169"/>
    </source>
</evidence>
<dbReference type="PROSITE" id="PS50110">
    <property type="entry name" value="RESPONSE_REGULATORY"/>
    <property type="match status" value="1"/>
</dbReference>
<feature type="modified residue" description="4-aspartylphosphate" evidence="3 5">
    <location>
        <position position="55"/>
    </location>
</feature>
<accession>A0ABS2CPF2</accession>
<dbReference type="GO" id="GO:0008984">
    <property type="term" value="F:protein-glutamate methylesterase activity"/>
    <property type="evidence" value="ECO:0007669"/>
    <property type="project" value="UniProtKB-EC"/>
</dbReference>
<evidence type="ECO:0000259" key="7">
    <source>
        <dbReference type="PROSITE" id="PS50122"/>
    </source>
</evidence>
<proteinExistence type="inferred from homology"/>
<feature type="domain" description="Response regulatory" evidence="6">
    <location>
        <begin position="4"/>
        <end position="122"/>
    </location>
</feature>
<evidence type="ECO:0000313" key="8">
    <source>
        <dbReference type="EMBL" id="MBM6401759.1"/>
    </source>
</evidence>
<keyword evidence="1 3" id="KW-0378">Hydrolase</keyword>
<comment type="caution">
    <text evidence="8">The sequence shown here is derived from an EMBL/GenBank/DDBJ whole genome shotgun (WGS) entry which is preliminary data.</text>
</comment>
<comment type="catalytic activity">
    <reaction evidence="3">
        <text>L-glutaminyl-[protein] + H2O = L-glutamyl-[protein] + NH4(+)</text>
        <dbReference type="Rhea" id="RHEA:16441"/>
        <dbReference type="Rhea" id="RHEA-COMP:10207"/>
        <dbReference type="Rhea" id="RHEA-COMP:10208"/>
        <dbReference type="ChEBI" id="CHEBI:15377"/>
        <dbReference type="ChEBI" id="CHEBI:28938"/>
        <dbReference type="ChEBI" id="CHEBI:29973"/>
        <dbReference type="ChEBI" id="CHEBI:30011"/>
        <dbReference type="EC" id="3.5.1.44"/>
    </reaction>
</comment>
<dbReference type="GO" id="GO:0032259">
    <property type="term" value="P:methylation"/>
    <property type="evidence" value="ECO:0007669"/>
    <property type="project" value="UniProtKB-KW"/>
</dbReference>
<dbReference type="CDD" id="cd16432">
    <property type="entry name" value="CheB_Rec"/>
    <property type="match status" value="1"/>
</dbReference>
<dbReference type="RefSeq" id="WP_204132232.1">
    <property type="nucleotide sequence ID" value="NZ_JAFDVD010000017.1"/>
</dbReference>
<dbReference type="EC" id="3.5.1.44" evidence="3"/>
<sequence length="376" mass="38325">MSTRVVLVDDSPAVRRVVAEALGGLPGVVVAGQARNGREGLDLVDELRPDAVVLDIEMPVMDGIETMRALHRSHPSLPVIMFSTLTERGARATFEALAAGARDYVTKPRSTSGLLESVAIIRRELGERLAALCPPSEPVSVATDPEVGRARRRPGPVALAGRRPAAPSPLAVDHSGRVDVVAIGSSTGGPEALGVLLAGLPRSLSVPVLVVQHMPPVFTRLLAERLDRTGPLPVREAVDGAPLRPGVVHVAPGDLHLTVAGSPAAATIALTSGAKEHHCRPSVDVLFRSLVPVYGRRTLAVVLTGMGTDGAAGAGAVAAAGGVVLAQDEASSVVWGMPGAVVAGGHASRVLPLSTMARTVAGRVAVGRTAPAGGAA</sequence>
<dbReference type="PANTHER" id="PTHR42872">
    <property type="entry name" value="PROTEIN-GLUTAMATE METHYLESTERASE/PROTEIN-GLUTAMINE GLUTAMINASE"/>
    <property type="match status" value="1"/>
</dbReference>
<dbReference type="Pfam" id="PF00072">
    <property type="entry name" value="Response_reg"/>
    <property type="match status" value="1"/>
</dbReference>
<dbReference type="Gene3D" id="3.40.50.2300">
    <property type="match status" value="1"/>
</dbReference>
<evidence type="ECO:0000256" key="3">
    <source>
        <dbReference type="HAMAP-Rule" id="MF_00099"/>
    </source>
</evidence>
<keyword evidence="3 4" id="KW-0145">Chemotaxis</keyword>
<dbReference type="Gene3D" id="3.40.50.180">
    <property type="entry name" value="Methylesterase CheB, C-terminal domain"/>
    <property type="match status" value="1"/>
</dbReference>